<dbReference type="Gene3D" id="1.20.1050.10">
    <property type="match status" value="1"/>
</dbReference>
<dbReference type="Proteomes" id="UP000675121">
    <property type="component" value="Unassembled WGS sequence"/>
</dbReference>
<keyword evidence="2" id="KW-1185">Reference proteome</keyword>
<sequence length="78" mass="8626">MAGWCRLMASRAINRIDAPFRPDVELMVSVLLRLKASGLLDKYPNLSAYVARGEARAAYRRAFDAQLAVFTGKPPTSL</sequence>
<evidence type="ECO:0000313" key="2">
    <source>
        <dbReference type="Proteomes" id="UP000675121"/>
    </source>
</evidence>
<dbReference type="AlphaFoldDB" id="A0A9N8MW45"/>
<name>A0A9N8MW45_9BURK</name>
<gene>
    <name evidence="1" type="ORF">R70211_04055</name>
</gene>
<evidence type="ECO:0008006" key="3">
    <source>
        <dbReference type="Google" id="ProtNLM"/>
    </source>
</evidence>
<evidence type="ECO:0000313" key="1">
    <source>
        <dbReference type="EMBL" id="CAE6913468.1"/>
    </source>
</evidence>
<dbReference type="SUPFAM" id="SSF47616">
    <property type="entry name" value="GST C-terminal domain-like"/>
    <property type="match status" value="1"/>
</dbReference>
<accession>A0A9N8MW45</accession>
<reference evidence="1" key="1">
    <citation type="submission" date="2021-02" db="EMBL/GenBank/DDBJ databases">
        <authorList>
            <person name="Vanwijnsberghe S."/>
        </authorList>
    </citation>
    <scope>NUCLEOTIDE SEQUENCE</scope>
    <source>
        <strain evidence="1">R-70211</strain>
    </source>
</reference>
<comment type="caution">
    <text evidence="1">The sequence shown here is derived from an EMBL/GenBank/DDBJ whole genome shotgun (WGS) entry which is preliminary data.</text>
</comment>
<proteinExistence type="predicted"/>
<dbReference type="EMBL" id="CAJNAS010000011">
    <property type="protein sequence ID" value="CAE6913468.1"/>
    <property type="molecule type" value="Genomic_DNA"/>
</dbReference>
<protein>
    <recommendedName>
        <fullName evidence="3">Glutathione S-transferase</fullName>
    </recommendedName>
</protein>
<dbReference type="InterPro" id="IPR036282">
    <property type="entry name" value="Glutathione-S-Trfase_C_sf"/>
</dbReference>
<organism evidence="1 2">
    <name type="scientific">Paraburkholderia domus</name>
    <dbReference type="NCBI Taxonomy" id="2793075"/>
    <lineage>
        <taxon>Bacteria</taxon>
        <taxon>Pseudomonadati</taxon>
        <taxon>Pseudomonadota</taxon>
        <taxon>Betaproteobacteria</taxon>
        <taxon>Burkholderiales</taxon>
        <taxon>Burkholderiaceae</taxon>
        <taxon>Paraburkholderia</taxon>
    </lineage>
</organism>